<evidence type="ECO:0000256" key="1">
    <source>
        <dbReference type="SAM" id="Coils"/>
    </source>
</evidence>
<name>A0A481W4F3_9CAUD</name>
<accession>A0A481W4F3</accession>
<evidence type="ECO:0000313" key="2">
    <source>
        <dbReference type="EMBL" id="QBJ02581.1"/>
    </source>
</evidence>
<evidence type="ECO:0000313" key="3">
    <source>
        <dbReference type="Proteomes" id="UP000294134"/>
    </source>
</evidence>
<dbReference type="Proteomes" id="UP000294134">
    <property type="component" value="Segment"/>
</dbReference>
<gene>
    <name evidence="2" type="ORF">PSA21_51</name>
</gene>
<reference evidence="2 3" key="1">
    <citation type="submission" date="2019-02" db="EMBL/GenBank/DDBJ databases">
        <authorList>
            <person name="Frampton R.A."/>
            <person name="Wojtus J.K."/>
            <person name="Fineran P.C."/>
            <person name="Hendrickson H.L."/>
        </authorList>
    </citation>
    <scope>NUCLEOTIDE SEQUENCE [LARGE SCALE GENOMIC DNA]</scope>
</reference>
<keyword evidence="3" id="KW-1185">Reference proteome</keyword>
<dbReference type="EMBL" id="MK552327">
    <property type="protein sequence ID" value="QBJ02581.1"/>
    <property type="molecule type" value="Genomic_DNA"/>
</dbReference>
<sequence>MRYDVVLKTGEMCKWRCMMDQNSLDPDDCITSAKWYDAEVVTAFDQALALKIVNEKGASKLVPHYSCGQWEGCSEIGIINPQQATERMRAYVLEKVKLQREEHKAKLEKLYTELEAINIQGFTE</sequence>
<feature type="coiled-coil region" evidence="1">
    <location>
        <begin position="93"/>
        <end position="120"/>
    </location>
</feature>
<proteinExistence type="predicted"/>
<organism evidence="2 3">
    <name type="scientific">Pseudomonas phage Psa21</name>
    <dbReference type="NCBI Taxonomy" id="2530023"/>
    <lineage>
        <taxon>Viruses</taxon>
        <taxon>Duplodnaviria</taxon>
        <taxon>Heunggongvirae</taxon>
        <taxon>Uroviricota</taxon>
        <taxon>Caudoviricetes</taxon>
        <taxon>Chimalliviridae</taxon>
        <taxon>Tepukevirus</taxon>
        <taxon>Tepukevirus Psa21</taxon>
    </lineage>
</organism>
<keyword evidence="1" id="KW-0175">Coiled coil</keyword>
<protein>
    <submittedName>
        <fullName evidence="2">Uncharacterized protein</fullName>
    </submittedName>
</protein>